<proteinExistence type="predicted"/>
<keyword evidence="1" id="KW-0812">Transmembrane</keyword>
<sequence length="94" mass="10580">MATLNQASRIHRAVRLLLCPTCTIGHVLFYGILKPRPVCFLLAPDFSFTVKGALDVTQLGETSDSAFLLLVDIFGEPLLVKYRNSRQNLWLMRS</sequence>
<comment type="caution">
    <text evidence="2">The sequence shown here is derived from an EMBL/GenBank/DDBJ whole genome shotgun (WGS) entry which is preliminary data.</text>
</comment>
<protein>
    <submittedName>
        <fullName evidence="2">Uncharacterized protein</fullName>
    </submittedName>
</protein>
<dbReference type="AlphaFoldDB" id="A0AAV4RJS4"/>
<feature type="transmembrane region" description="Helical" evidence="1">
    <location>
        <begin position="12"/>
        <end position="33"/>
    </location>
</feature>
<dbReference type="EMBL" id="BPLQ01006243">
    <property type="protein sequence ID" value="GIY21006.1"/>
    <property type="molecule type" value="Genomic_DNA"/>
</dbReference>
<organism evidence="2 3">
    <name type="scientific">Caerostris darwini</name>
    <dbReference type="NCBI Taxonomy" id="1538125"/>
    <lineage>
        <taxon>Eukaryota</taxon>
        <taxon>Metazoa</taxon>
        <taxon>Ecdysozoa</taxon>
        <taxon>Arthropoda</taxon>
        <taxon>Chelicerata</taxon>
        <taxon>Arachnida</taxon>
        <taxon>Araneae</taxon>
        <taxon>Araneomorphae</taxon>
        <taxon>Entelegynae</taxon>
        <taxon>Araneoidea</taxon>
        <taxon>Araneidae</taxon>
        <taxon>Caerostris</taxon>
    </lineage>
</organism>
<evidence type="ECO:0000256" key="1">
    <source>
        <dbReference type="SAM" id="Phobius"/>
    </source>
</evidence>
<evidence type="ECO:0000313" key="2">
    <source>
        <dbReference type="EMBL" id="GIY21006.1"/>
    </source>
</evidence>
<gene>
    <name evidence="2" type="ORF">CDAR_249641</name>
</gene>
<reference evidence="2 3" key="1">
    <citation type="submission" date="2021-06" db="EMBL/GenBank/DDBJ databases">
        <title>Caerostris darwini draft genome.</title>
        <authorList>
            <person name="Kono N."/>
            <person name="Arakawa K."/>
        </authorList>
    </citation>
    <scope>NUCLEOTIDE SEQUENCE [LARGE SCALE GENOMIC DNA]</scope>
</reference>
<accession>A0AAV4RJS4</accession>
<dbReference type="Proteomes" id="UP001054837">
    <property type="component" value="Unassembled WGS sequence"/>
</dbReference>
<keyword evidence="1" id="KW-1133">Transmembrane helix</keyword>
<keyword evidence="1" id="KW-0472">Membrane</keyword>
<evidence type="ECO:0000313" key="3">
    <source>
        <dbReference type="Proteomes" id="UP001054837"/>
    </source>
</evidence>
<name>A0AAV4RJS4_9ARAC</name>
<keyword evidence="3" id="KW-1185">Reference proteome</keyword>